<dbReference type="OrthoDB" id="9988752at2759"/>
<proteinExistence type="predicted"/>
<gene>
    <name evidence="1" type="ORF">T265_12568</name>
</gene>
<sequence length="320" mass="36787">VSILEKYTHLQINLVFTRDSTEPLVYDILQLNVLQTGCPMFRLATRGLRPPVYTQKSICGHYVFKKENNHGILKLLTKHLKTLRQPTTSFALLWTHQKYTHLQINVIFTRDSTESLVYDILQLNVLHTGRLPDEPIGAKPVVASFSSGTILEIPQYVFLDETAHTGLLTAHDRFQPSCLSQLGRCSSRVSVSLVFYLNLNSAKFANQTHLYTHPNSTYLFEPIRFLIQILIKNRVKRLKLRRAKRLKPSPKPESLRLDTRNSSTAHYRFRSSWGSPPRRSFRVSVNSMFHLNTNLTDFDKYTSLVFTGDATKSLFMISCN</sequence>
<reference evidence="1 2" key="1">
    <citation type="submission" date="2013-11" db="EMBL/GenBank/DDBJ databases">
        <title>Opisthorchis viverrini - life in the bile duct.</title>
        <authorList>
            <person name="Young N.D."/>
            <person name="Nagarajan N."/>
            <person name="Lin S.J."/>
            <person name="Korhonen P.K."/>
            <person name="Jex A.R."/>
            <person name="Hall R.S."/>
            <person name="Safavi-Hemami H."/>
            <person name="Kaewkong W."/>
            <person name="Bertrand D."/>
            <person name="Gao S."/>
            <person name="Seet Q."/>
            <person name="Wongkham S."/>
            <person name="Teh B.T."/>
            <person name="Wongkham C."/>
            <person name="Intapan P.M."/>
            <person name="Maleewong W."/>
            <person name="Yang X."/>
            <person name="Hu M."/>
            <person name="Wang Z."/>
            <person name="Hofmann A."/>
            <person name="Sternberg P.W."/>
            <person name="Tan P."/>
            <person name="Wang J."/>
            <person name="Gasser R.B."/>
        </authorList>
    </citation>
    <scope>NUCLEOTIDE SEQUENCE [LARGE SCALE GENOMIC DNA]</scope>
</reference>
<organism evidence="1 2">
    <name type="scientific">Opisthorchis viverrini</name>
    <name type="common">Southeast Asian liver fluke</name>
    <dbReference type="NCBI Taxonomy" id="6198"/>
    <lineage>
        <taxon>Eukaryota</taxon>
        <taxon>Metazoa</taxon>
        <taxon>Spiralia</taxon>
        <taxon>Lophotrochozoa</taxon>
        <taxon>Platyhelminthes</taxon>
        <taxon>Trematoda</taxon>
        <taxon>Digenea</taxon>
        <taxon>Opisthorchiida</taxon>
        <taxon>Opisthorchiata</taxon>
        <taxon>Opisthorchiidae</taxon>
        <taxon>Opisthorchis</taxon>
    </lineage>
</organism>
<dbReference type="RefSeq" id="XP_009162656.1">
    <property type="nucleotide sequence ID" value="XM_009164392.1"/>
</dbReference>
<feature type="non-terminal residue" evidence="1">
    <location>
        <position position="1"/>
    </location>
</feature>
<keyword evidence="2" id="KW-1185">Reference proteome</keyword>
<protein>
    <submittedName>
        <fullName evidence="1">Uncharacterized protein</fullName>
    </submittedName>
</protein>
<name>A0A075AJL8_OPIVI</name>
<dbReference type="Proteomes" id="UP000054324">
    <property type="component" value="Unassembled WGS sequence"/>
</dbReference>
<accession>A0A075AJL8</accession>
<dbReference type="AlphaFoldDB" id="A0A075AJL8"/>
<evidence type="ECO:0000313" key="1">
    <source>
        <dbReference type="EMBL" id="KER33609.1"/>
    </source>
</evidence>
<dbReference type="KEGG" id="ovi:T265_12568"/>
<dbReference type="GeneID" id="20326736"/>
<evidence type="ECO:0000313" key="2">
    <source>
        <dbReference type="Proteomes" id="UP000054324"/>
    </source>
</evidence>
<dbReference type="CTD" id="20326736"/>
<feature type="non-terminal residue" evidence="1">
    <location>
        <position position="320"/>
    </location>
</feature>
<dbReference type="EMBL" id="KL596623">
    <property type="protein sequence ID" value="KER33609.1"/>
    <property type="molecule type" value="Genomic_DNA"/>
</dbReference>